<accession>A0ACB8UDR7</accession>
<dbReference type="Proteomes" id="UP001055072">
    <property type="component" value="Unassembled WGS sequence"/>
</dbReference>
<evidence type="ECO:0000313" key="2">
    <source>
        <dbReference type="Proteomes" id="UP001055072"/>
    </source>
</evidence>
<name>A0ACB8UDR7_9APHY</name>
<reference evidence="1" key="1">
    <citation type="journal article" date="2021" name="Environ. Microbiol.">
        <title>Gene family expansions and transcriptome signatures uncover fungal adaptations to wood decay.</title>
        <authorList>
            <person name="Hage H."/>
            <person name="Miyauchi S."/>
            <person name="Viragh M."/>
            <person name="Drula E."/>
            <person name="Min B."/>
            <person name="Chaduli D."/>
            <person name="Navarro D."/>
            <person name="Favel A."/>
            <person name="Norest M."/>
            <person name="Lesage-Meessen L."/>
            <person name="Balint B."/>
            <person name="Merenyi Z."/>
            <person name="de Eugenio L."/>
            <person name="Morin E."/>
            <person name="Martinez A.T."/>
            <person name="Baldrian P."/>
            <person name="Stursova M."/>
            <person name="Martinez M.J."/>
            <person name="Novotny C."/>
            <person name="Magnuson J.K."/>
            <person name="Spatafora J.W."/>
            <person name="Maurice S."/>
            <person name="Pangilinan J."/>
            <person name="Andreopoulos W."/>
            <person name="LaButti K."/>
            <person name="Hundley H."/>
            <person name="Na H."/>
            <person name="Kuo A."/>
            <person name="Barry K."/>
            <person name="Lipzen A."/>
            <person name="Henrissat B."/>
            <person name="Riley R."/>
            <person name="Ahrendt S."/>
            <person name="Nagy L.G."/>
            <person name="Grigoriev I.V."/>
            <person name="Martin F."/>
            <person name="Rosso M.N."/>
        </authorList>
    </citation>
    <scope>NUCLEOTIDE SEQUENCE</scope>
    <source>
        <strain evidence="1">CBS 384.51</strain>
    </source>
</reference>
<evidence type="ECO:0000313" key="1">
    <source>
        <dbReference type="EMBL" id="KAI0092492.1"/>
    </source>
</evidence>
<organism evidence="1 2">
    <name type="scientific">Irpex rosettiformis</name>
    <dbReference type="NCBI Taxonomy" id="378272"/>
    <lineage>
        <taxon>Eukaryota</taxon>
        <taxon>Fungi</taxon>
        <taxon>Dikarya</taxon>
        <taxon>Basidiomycota</taxon>
        <taxon>Agaricomycotina</taxon>
        <taxon>Agaricomycetes</taxon>
        <taxon>Polyporales</taxon>
        <taxon>Irpicaceae</taxon>
        <taxon>Irpex</taxon>
    </lineage>
</organism>
<keyword evidence="2" id="KW-1185">Reference proteome</keyword>
<protein>
    <submittedName>
        <fullName evidence="1">NAD-dependent epimerase/dehydratase</fullName>
    </submittedName>
</protein>
<dbReference type="EMBL" id="MU274903">
    <property type="protein sequence ID" value="KAI0092492.1"/>
    <property type="molecule type" value="Genomic_DNA"/>
</dbReference>
<comment type="caution">
    <text evidence="1">The sequence shown here is derived from an EMBL/GenBank/DDBJ whole genome shotgun (WGS) entry which is preliminary data.</text>
</comment>
<gene>
    <name evidence="1" type="ORF">BDY19DRAFT_883741</name>
</gene>
<sequence>MEQTKKALVTGGSGFIGSHVARELVRRGYSVRIIDIVGRDPSDGECDDDNIISGRIEFLRGNLLEPADCVHAVEGVDIVLHFAANMGGMGVIHEANDSVIYEENHRMTTNIFSAAKDAGVNQFFYASSACVYPSFAQTQCNGDVALREAAAYQGQLPAPQGLYGLEKLHSEEYLQLGMPHDMQLYIARFHNIYGPRGSWQDGREKAPAAILRKCLAAKISGVLEVELWGDGTQRRSFCFIDDAVEGVMRLIQSNCHVPVNIGSDRALSMRDFVDCAARAVGLDPSQLEVNVTEGRPTGVSSRNSDNTFIKGLFCGWAPSTPLEDGIRITGHWIESQMQQALCHLSPSQQEDMFRDWRSSKVVQLADNKLITFAVLLPVTSRTTGGGNTTACLESLACFAESLRKSIDHSPSSTFRTRVYLAIDDSDDILNPSDNSNPAAKVLHDAGIGDVVTLTCHLPPGRVCSLWRECARRAWEDGCDYYVLMGDDVVLPHEAQGWQALTHGHFKQLAEKRGVPHGFGCIAFTDLSFPGMPTFPIVHRTHMEVFGGQVIPDIFVNQDGDPYLFQLYRRFGCSIMMEATIRNILGGSEGARYEKLHAKDWTFGTLEEGTNKLESFLGPSTALIARVLTLDVIIPCYRVNMAYIDGFLSLPSPEDCHVMFVVIVDNPASPSIAELQEKYGGRWDVRIRVNKRNLGASASRNRGLMESAAEWVLFLDDDVVAERDILYTLVDSIRSHPTAAGFVGNSKFPVADSVFTAALHIAGVTYFWDIAEKMSNDHDIPWGVTANLAACRRLQDDVVFDLSFPKTGGGEDIDYCRKKRDFSIAHGGTGFVAAPKALVTHPYWNNGKRSYWRFYMWSKGDGALIKLYPHLVYLDYSPNSAELLLLSLFSTATVVAVTLAGNADCDSLTTLIIHGLRHSGSIILANVIHDAYRHLFRHPDRTKSINTTVVGIFWLFAVLESTFVRIFSEVGRVMGILERREFSYLLHRFDWFAGHPAFGDGPKREERRNSMERFGLCLLIATLGYCFL</sequence>
<proteinExistence type="predicted"/>